<dbReference type="PANTHER" id="PTHR33175:SF3">
    <property type="entry name" value="DNA-BINDING PROTEIN HU-BETA"/>
    <property type="match status" value="1"/>
</dbReference>
<proteinExistence type="inferred from homology"/>
<reference evidence="4" key="1">
    <citation type="submission" date="2020-02" db="EMBL/GenBank/DDBJ databases">
        <authorList>
            <person name="Meier V. D."/>
        </authorList>
    </citation>
    <scope>NUCLEOTIDE SEQUENCE</scope>
    <source>
        <strain evidence="4">AVDCRST_MAG01</strain>
    </source>
</reference>
<evidence type="ECO:0000256" key="3">
    <source>
        <dbReference type="RuleBase" id="RU003939"/>
    </source>
</evidence>
<sequence length="89" mass="9778">MNKTELIERIAEQTDVPASEAQRHFEAFERVVTETLKGGDEVRITGFGKFSVKERKAREGRNPQTGEKMKIAASKVPSFSAGNALKGAI</sequence>
<dbReference type="GO" id="GO:0005829">
    <property type="term" value="C:cytosol"/>
    <property type="evidence" value="ECO:0007669"/>
    <property type="project" value="TreeGrafter"/>
</dbReference>
<dbReference type="InterPro" id="IPR020816">
    <property type="entry name" value="Histone-like_DNA-bd_CS"/>
</dbReference>
<dbReference type="GO" id="GO:0030261">
    <property type="term" value="P:chromosome condensation"/>
    <property type="evidence" value="ECO:0007669"/>
    <property type="project" value="UniProtKB-KW"/>
</dbReference>
<organism evidence="4">
    <name type="scientific">uncultured Rubrobacteraceae bacterium</name>
    <dbReference type="NCBI Taxonomy" id="349277"/>
    <lineage>
        <taxon>Bacteria</taxon>
        <taxon>Bacillati</taxon>
        <taxon>Actinomycetota</taxon>
        <taxon>Rubrobacteria</taxon>
        <taxon>Rubrobacterales</taxon>
        <taxon>Rubrobacteraceae</taxon>
        <taxon>environmental samples</taxon>
    </lineage>
</organism>
<dbReference type="CDD" id="cd13831">
    <property type="entry name" value="HU"/>
    <property type="match status" value="1"/>
</dbReference>
<dbReference type="PROSITE" id="PS00045">
    <property type="entry name" value="HISTONE_LIKE"/>
    <property type="match status" value="1"/>
</dbReference>
<dbReference type="Pfam" id="PF00216">
    <property type="entry name" value="Bac_DNA_binding"/>
    <property type="match status" value="1"/>
</dbReference>
<evidence type="ECO:0000256" key="1">
    <source>
        <dbReference type="ARBA" id="ARBA00023067"/>
    </source>
</evidence>
<comment type="similarity">
    <text evidence="3">Belongs to the bacterial histone-like protein family.</text>
</comment>
<keyword evidence="1" id="KW-0226">DNA condensation</keyword>
<dbReference type="GO" id="GO:0030527">
    <property type="term" value="F:structural constituent of chromatin"/>
    <property type="evidence" value="ECO:0007669"/>
    <property type="project" value="InterPro"/>
</dbReference>
<accession>A0A6J4QVE7</accession>
<name>A0A6J4QVE7_9ACTN</name>
<dbReference type="EMBL" id="CADCUW010000687">
    <property type="protein sequence ID" value="CAA9456152.1"/>
    <property type="molecule type" value="Genomic_DNA"/>
</dbReference>
<protein>
    <submittedName>
        <fullName evidence="4">DNA-binding protein HU-beta</fullName>
    </submittedName>
</protein>
<dbReference type="PRINTS" id="PR01727">
    <property type="entry name" value="DNABINDINGHU"/>
</dbReference>
<dbReference type="SMART" id="SM00411">
    <property type="entry name" value="BHL"/>
    <property type="match status" value="1"/>
</dbReference>
<evidence type="ECO:0000313" key="4">
    <source>
        <dbReference type="EMBL" id="CAA9456152.1"/>
    </source>
</evidence>
<gene>
    <name evidence="4" type="ORF">AVDCRST_MAG01-01-5200</name>
</gene>
<dbReference type="PANTHER" id="PTHR33175">
    <property type="entry name" value="DNA-BINDING PROTEIN HU"/>
    <property type="match status" value="1"/>
</dbReference>
<evidence type="ECO:0000256" key="2">
    <source>
        <dbReference type="ARBA" id="ARBA00023125"/>
    </source>
</evidence>
<dbReference type="SUPFAM" id="SSF47729">
    <property type="entry name" value="IHF-like DNA-binding proteins"/>
    <property type="match status" value="1"/>
</dbReference>
<dbReference type="Gene3D" id="4.10.520.10">
    <property type="entry name" value="IHF-like DNA-binding proteins"/>
    <property type="match status" value="1"/>
</dbReference>
<dbReference type="GO" id="GO:0003677">
    <property type="term" value="F:DNA binding"/>
    <property type="evidence" value="ECO:0007669"/>
    <property type="project" value="UniProtKB-KW"/>
</dbReference>
<dbReference type="InterPro" id="IPR000119">
    <property type="entry name" value="Hist_DNA-bd"/>
</dbReference>
<dbReference type="AlphaFoldDB" id="A0A6J4QVE7"/>
<dbReference type="InterPro" id="IPR010992">
    <property type="entry name" value="IHF-like_DNA-bd_dom_sf"/>
</dbReference>
<keyword evidence="2 4" id="KW-0238">DNA-binding</keyword>